<feature type="domain" description="RAMA" evidence="3">
    <location>
        <begin position="605"/>
        <end position="696"/>
    </location>
</feature>
<dbReference type="EMBL" id="JBHLUB010000028">
    <property type="protein sequence ID" value="MFC0582022.1"/>
    <property type="molecule type" value="Genomic_DNA"/>
</dbReference>
<sequence length="702" mass="81174">METFKRTPLELFHLPQNIIVPLFQRRYVWSEDDQWAPLWRDLRHVIEQRIQNPFQNTDHFFGAIVLQKRSVQGGSKPASEIIDGQQRLTTVHLLASAAHRVLSRTGYERQAEQVRELTHNSPTYLKPDESALKLVHENKDRDSFHEVMDLLPDEHYGVLSTPNSTFAQAHSYFSQTIADWLESTEGAPQQDKAEHLASALHNGLILVVIELEPYEDSQEIFETLNARGTPLGAADLVRNYVFQRLAQEDADREVAYKEQWPFEKEFWSQETRVGSQKVSRNALFLHQWLVAKTGEDISTGQTFSRFKRFVEQDSNMSMSQLLPKLRVQADQYEQWMTNAMRRDGNLTTIEQAFYRLQAGRFEFLKPILIWVADPDRSVPQQVQDQVVTVFESWLYRRLILRLSTSNMPRVVSDVITAFDQSHHNELVQGIQNHLSGLDSVATYWPSDEAVREELRRVPAYTRYRRARLRTILEALENDIRAETSQPQVERGHLPIEHILPQGWQMHWPVEDVQGQIKRQSRVHRLGNLTLLTSSLNSSLSNKAWDEKRIELLHHNTIKMTGRVVEEYGESGWNENAIDSRTDSMINRLLRIWPVPKGHTGQIADHEISARFVWIKDLVDAGLIAPGTELVTRHPKAQGATATVLPDGMLEIDGKKFRSPSPAVRYVLGRHQTPWLFWRMPDGRTIAEDRRDYRKSKAGYTDV</sequence>
<dbReference type="InterPro" id="IPR004919">
    <property type="entry name" value="GmrSD_N"/>
</dbReference>
<feature type="domain" description="GmrSD restriction endonucleases N-terminal" evidence="1">
    <location>
        <begin position="11"/>
        <end position="242"/>
    </location>
</feature>
<proteinExistence type="predicted"/>
<dbReference type="Pfam" id="PF18755">
    <property type="entry name" value="RAMA"/>
    <property type="match status" value="1"/>
</dbReference>
<comment type="caution">
    <text evidence="4">The sequence shown here is derived from an EMBL/GenBank/DDBJ whole genome shotgun (WGS) entry which is preliminary data.</text>
</comment>
<accession>A0ABV6PCD6</accession>
<dbReference type="RefSeq" id="WP_377458877.1">
    <property type="nucleotide sequence ID" value="NZ_JBHLUB010000028.1"/>
</dbReference>
<dbReference type="Pfam" id="PF07510">
    <property type="entry name" value="GmrSD_C"/>
    <property type="match status" value="1"/>
</dbReference>
<evidence type="ECO:0000259" key="1">
    <source>
        <dbReference type="Pfam" id="PF03235"/>
    </source>
</evidence>
<dbReference type="PANTHER" id="PTHR35149:SF1">
    <property type="entry name" value="DUF5655 DOMAIN-CONTAINING PROTEIN"/>
    <property type="match status" value="1"/>
</dbReference>
<evidence type="ECO:0000259" key="2">
    <source>
        <dbReference type="Pfam" id="PF07510"/>
    </source>
</evidence>
<organism evidence="4 5">
    <name type="scientific">Micrococcoides hystricis</name>
    <dbReference type="NCBI Taxonomy" id="1572761"/>
    <lineage>
        <taxon>Bacteria</taxon>
        <taxon>Bacillati</taxon>
        <taxon>Actinomycetota</taxon>
        <taxon>Actinomycetes</taxon>
        <taxon>Micrococcales</taxon>
        <taxon>Micrococcaceae</taxon>
        <taxon>Micrococcoides</taxon>
    </lineage>
</organism>
<reference evidence="4 5" key="1">
    <citation type="submission" date="2024-09" db="EMBL/GenBank/DDBJ databases">
        <authorList>
            <person name="Sun Q."/>
            <person name="Mori K."/>
        </authorList>
    </citation>
    <scope>NUCLEOTIDE SEQUENCE [LARGE SCALE GENOMIC DNA]</scope>
    <source>
        <strain evidence="4 5">NCAIM B.02604</strain>
    </source>
</reference>
<dbReference type="Proteomes" id="UP001589862">
    <property type="component" value="Unassembled WGS sequence"/>
</dbReference>
<dbReference type="InterPro" id="IPR011089">
    <property type="entry name" value="GmrSD_C"/>
</dbReference>
<name>A0ABV6PCD6_9MICC</name>
<protein>
    <submittedName>
        <fullName evidence="4">DUF262 domain-containing protein</fullName>
    </submittedName>
</protein>
<evidence type="ECO:0000313" key="5">
    <source>
        <dbReference type="Proteomes" id="UP001589862"/>
    </source>
</evidence>
<dbReference type="InterPro" id="IPR040843">
    <property type="entry name" value="RAMA"/>
</dbReference>
<gene>
    <name evidence="4" type="ORF">ACFFFR_06450</name>
</gene>
<keyword evidence="5" id="KW-1185">Reference proteome</keyword>
<dbReference type="PANTHER" id="PTHR35149">
    <property type="entry name" value="SLL5132 PROTEIN"/>
    <property type="match status" value="1"/>
</dbReference>
<feature type="domain" description="GmrSD restriction endonucleases C-terminal" evidence="2">
    <location>
        <begin position="444"/>
        <end position="586"/>
    </location>
</feature>
<evidence type="ECO:0000259" key="3">
    <source>
        <dbReference type="Pfam" id="PF18755"/>
    </source>
</evidence>
<dbReference type="Pfam" id="PF03235">
    <property type="entry name" value="GmrSD_N"/>
    <property type="match status" value="1"/>
</dbReference>
<evidence type="ECO:0000313" key="4">
    <source>
        <dbReference type="EMBL" id="MFC0582022.1"/>
    </source>
</evidence>